<dbReference type="InterPro" id="IPR027417">
    <property type="entry name" value="P-loop_NTPase"/>
</dbReference>
<dbReference type="EMBL" id="AP014836">
    <property type="protein sequence ID" value="BAW80351.1"/>
    <property type="molecule type" value="Genomic_DNA"/>
</dbReference>
<keyword evidence="10" id="KW-0413">Isomerase</keyword>
<dbReference type="AlphaFoldDB" id="A0A1Q2SMK2"/>
<dbReference type="GO" id="GO:0003677">
    <property type="term" value="F:DNA binding"/>
    <property type="evidence" value="ECO:0007669"/>
    <property type="project" value="UniProtKB-KW"/>
</dbReference>
<evidence type="ECO:0000256" key="1">
    <source>
        <dbReference type="ARBA" id="ARBA00022722"/>
    </source>
</evidence>
<dbReference type="Pfam" id="PF00580">
    <property type="entry name" value="UvrD-helicase"/>
    <property type="match status" value="1"/>
</dbReference>
<evidence type="ECO:0000256" key="8">
    <source>
        <dbReference type="ARBA" id="ARBA00023125"/>
    </source>
</evidence>
<dbReference type="Gene3D" id="1.10.486.10">
    <property type="entry name" value="PCRA, domain 4"/>
    <property type="match status" value="1"/>
</dbReference>
<evidence type="ECO:0000256" key="7">
    <source>
        <dbReference type="ARBA" id="ARBA00022840"/>
    </source>
</evidence>
<dbReference type="PROSITE" id="PS51198">
    <property type="entry name" value="UVRD_HELICASE_ATP_BIND"/>
    <property type="match status" value="1"/>
</dbReference>
<organism evidence="18 19">
    <name type="scientific">Candidatus Nitrosoglobus terrae</name>
    <dbReference type="NCBI Taxonomy" id="1630141"/>
    <lineage>
        <taxon>Bacteria</taxon>
        <taxon>Pseudomonadati</taxon>
        <taxon>Pseudomonadota</taxon>
        <taxon>Gammaproteobacteria</taxon>
        <taxon>Chromatiales</taxon>
        <taxon>Chromatiaceae</taxon>
        <taxon>Candidatus Nitrosoglobus</taxon>
    </lineage>
</organism>
<dbReference type="Pfam" id="PF12705">
    <property type="entry name" value="PDDEXK_1"/>
    <property type="match status" value="1"/>
</dbReference>
<dbReference type="InterPro" id="IPR038726">
    <property type="entry name" value="PDDEXK_AddAB-type"/>
</dbReference>
<dbReference type="SUPFAM" id="SSF52980">
    <property type="entry name" value="Restriction endonuclease-like"/>
    <property type="match status" value="1"/>
</dbReference>
<dbReference type="GO" id="GO:0033202">
    <property type="term" value="C:DNA helicase complex"/>
    <property type="evidence" value="ECO:0007669"/>
    <property type="project" value="TreeGrafter"/>
</dbReference>
<evidence type="ECO:0000256" key="13">
    <source>
        <dbReference type="ARBA" id="ARBA00034923"/>
    </source>
</evidence>
<dbReference type="PANTHER" id="PTHR11070:SF2">
    <property type="entry name" value="ATP-DEPENDENT DNA HELICASE SRS2"/>
    <property type="match status" value="1"/>
</dbReference>
<evidence type="ECO:0000256" key="10">
    <source>
        <dbReference type="ARBA" id="ARBA00023235"/>
    </source>
</evidence>
<accession>A0A1Q2SMK2</accession>
<dbReference type="Proteomes" id="UP000243679">
    <property type="component" value="Chromosome"/>
</dbReference>
<dbReference type="GO" id="GO:0004527">
    <property type="term" value="F:exonuclease activity"/>
    <property type="evidence" value="ECO:0007669"/>
    <property type="project" value="UniProtKB-KW"/>
</dbReference>
<evidence type="ECO:0000256" key="4">
    <source>
        <dbReference type="ARBA" id="ARBA00022801"/>
    </source>
</evidence>
<reference evidence="18 19" key="1">
    <citation type="journal article" date="2017" name="ISME J.">
        <title>An acid-tolerant ammonia-oxidizing ?-proteobacterium from soil.</title>
        <authorList>
            <person name="Hayatsu M."/>
            <person name="Tago K."/>
            <person name="Uchiyama I."/>
            <person name="Toyoda A."/>
            <person name="Wang Y."/>
            <person name="Shimomura Y."/>
            <person name="Okubo T."/>
            <person name="Kurisu F."/>
            <person name="Hirono Y."/>
            <person name="Nonaka K."/>
            <person name="Akiyama H."/>
            <person name="Itoh T."/>
            <person name="Takami H."/>
        </authorList>
    </citation>
    <scope>NUCLEOTIDE SEQUENCE [LARGE SCALE GENOMIC DNA]</scope>
    <source>
        <strain evidence="18 19">TAO100</strain>
    </source>
</reference>
<keyword evidence="2 15" id="KW-0547">Nucleotide-binding</keyword>
<keyword evidence="19" id="KW-1185">Reference proteome</keyword>
<evidence type="ECO:0000256" key="6">
    <source>
        <dbReference type="ARBA" id="ARBA00022839"/>
    </source>
</evidence>
<dbReference type="SUPFAM" id="SSF52540">
    <property type="entry name" value="P-loop containing nucleoside triphosphate hydrolases"/>
    <property type="match status" value="1"/>
</dbReference>
<proteinExistence type="predicted"/>
<evidence type="ECO:0000256" key="15">
    <source>
        <dbReference type="PROSITE-ProRule" id="PRU00560"/>
    </source>
</evidence>
<keyword evidence="5 15" id="KW-0347">Helicase</keyword>
<keyword evidence="1" id="KW-0540">Nuclease</keyword>
<gene>
    <name evidence="18" type="ORF">TAO_0981</name>
</gene>
<evidence type="ECO:0000313" key="18">
    <source>
        <dbReference type="EMBL" id="BAW80351.1"/>
    </source>
</evidence>
<evidence type="ECO:0000256" key="12">
    <source>
        <dbReference type="ARBA" id="ARBA00034808"/>
    </source>
</evidence>
<dbReference type="InterPro" id="IPR011604">
    <property type="entry name" value="PDDEXK-like_dom_sf"/>
</dbReference>
<dbReference type="KEGG" id="ntt:TAO_0981"/>
<dbReference type="Gene3D" id="3.40.50.300">
    <property type="entry name" value="P-loop containing nucleotide triphosphate hydrolases"/>
    <property type="match status" value="4"/>
</dbReference>
<evidence type="ECO:0000256" key="5">
    <source>
        <dbReference type="ARBA" id="ARBA00022806"/>
    </source>
</evidence>
<keyword evidence="6" id="KW-0269">Exonuclease</keyword>
<dbReference type="GO" id="GO:0000725">
    <property type="term" value="P:recombinational repair"/>
    <property type="evidence" value="ECO:0007669"/>
    <property type="project" value="TreeGrafter"/>
</dbReference>
<dbReference type="GO" id="GO:0005524">
    <property type="term" value="F:ATP binding"/>
    <property type="evidence" value="ECO:0007669"/>
    <property type="project" value="UniProtKB-UniRule"/>
</dbReference>
<dbReference type="InterPro" id="IPR011335">
    <property type="entry name" value="Restrct_endonuc-II-like"/>
</dbReference>
<feature type="binding site" evidence="15">
    <location>
        <begin position="35"/>
        <end position="42"/>
    </location>
    <ligand>
        <name>ATP</name>
        <dbReference type="ChEBI" id="CHEBI:30616"/>
    </ligand>
</feature>
<feature type="domain" description="UvrD-like helicase C-terminal" evidence="17">
    <location>
        <begin position="518"/>
        <end position="784"/>
    </location>
</feature>
<evidence type="ECO:0000256" key="3">
    <source>
        <dbReference type="ARBA" id="ARBA00022763"/>
    </source>
</evidence>
<evidence type="ECO:0000256" key="14">
    <source>
        <dbReference type="ARBA" id="ARBA00048988"/>
    </source>
</evidence>
<keyword evidence="7 15" id="KW-0067">ATP-binding</keyword>
<evidence type="ECO:0000313" key="19">
    <source>
        <dbReference type="Proteomes" id="UP000243679"/>
    </source>
</evidence>
<dbReference type="GO" id="GO:0005829">
    <property type="term" value="C:cytosol"/>
    <property type="evidence" value="ECO:0007669"/>
    <property type="project" value="TreeGrafter"/>
</dbReference>
<keyword evidence="9" id="KW-0234">DNA repair</keyword>
<comment type="catalytic activity">
    <reaction evidence="14">
        <text>ATP + H2O = ADP + phosphate + H(+)</text>
        <dbReference type="Rhea" id="RHEA:13065"/>
        <dbReference type="ChEBI" id="CHEBI:15377"/>
        <dbReference type="ChEBI" id="CHEBI:15378"/>
        <dbReference type="ChEBI" id="CHEBI:30616"/>
        <dbReference type="ChEBI" id="CHEBI:43474"/>
        <dbReference type="ChEBI" id="CHEBI:456216"/>
        <dbReference type="EC" id="5.6.2.4"/>
    </reaction>
</comment>
<comment type="catalytic activity">
    <reaction evidence="11">
        <text>Couples ATP hydrolysis with the unwinding of duplex DNA by translocating in the 3'-5' direction.</text>
        <dbReference type="EC" id="5.6.2.4"/>
    </reaction>
</comment>
<dbReference type="EC" id="5.6.2.4" evidence="12"/>
<dbReference type="PANTHER" id="PTHR11070">
    <property type="entry name" value="UVRD / RECB / PCRA DNA HELICASE FAMILY MEMBER"/>
    <property type="match status" value="1"/>
</dbReference>
<evidence type="ECO:0000256" key="9">
    <source>
        <dbReference type="ARBA" id="ARBA00023204"/>
    </source>
</evidence>
<dbReference type="Gene3D" id="3.90.320.10">
    <property type="match status" value="1"/>
</dbReference>
<dbReference type="InterPro" id="IPR014017">
    <property type="entry name" value="DNA_helicase_UvrD-like_C"/>
</dbReference>
<name>A0A1Q2SMK2_9GAMM</name>
<dbReference type="PROSITE" id="PS51217">
    <property type="entry name" value="UVRD_HELICASE_CTER"/>
    <property type="match status" value="1"/>
</dbReference>
<evidence type="ECO:0000259" key="16">
    <source>
        <dbReference type="PROSITE" id="PS51198"/>
    </source>
</evidence>
<evidence type="ECO:0000259" key="17">
    <source>
        <dbReference type="PROSITE" id="PS51217"/>
    </source>
</evidence>
<keyword evidence="3" id="KW-0227">DNA damage</keyword>
<dbReference type="Pfam" id="PF13361">
    <property type="entry name" value="UvrD_C"/>
    <property type="match status" value="2"/>
</dbReference>
<feature type="domain" description="UvrD-like helicase ATP-binding" evidence="16">
    <location>
        <begin position="14"/>
        <end position="506"/>
    </location>
</feature>
<dbReference type="GO" id="GO:0043138">
    <property type="term" value="F:3'-5' DNA helicase activity"/>
    <property type="evidence" value="ECO:0007669"/>
    <property type="project" value="UniProtKB-EC"/>
</dbReference>
<sequence length="1145" mass="130200">MYRKIGMIMKHLNNIQDINARRQALALDKSFIVQAPAGSGKTELLIQRYLALLAKVEAPEEIIAITFTRKAAAQMRYRVIEALISARESQPPLLDPARTTWELALAVRHQDIKKHWELEYYPARLRIQTIDSLCLSLTRQMPLLSRFGAQPRISEKADNLYHQAAHATLTEIESDAKWSISVETVLRHLNNNWSNIENLLVAMLKRRDQWLRLLGDSQQLQQEILEKTLATVVRDQLKRVSAYCSDTMMGEWLSFARFAASNIANINSPIKACQDLYNRPVINSSVLPQWEGLAWLLLSDKGEWRKKIDRTVGFPAPSSATNTKEKQLFQQQKESFLGFLECLKKETDFRCALHHLRGLPSIYYPEYQWKVIEALFQCLPLAVAQLQLVFQEQGEVDFTEVSLRALESLGYSEAPTDLALVLDYQIRHLLIDEFQDTSLSQYRLLEKLISGWEAGDGRTLFIVGDPMQSIYRFREAEVGLYLRTWQQGIGELKLTPLTLTVNFRSQQGIVDWVNESFSQILPTTENIAIGAVPYSLSHAFHPSLGENAVRVHPIFEKDFTKEAAIVVDIIQSIKCTEPNSTIAILVRSRGHLTKIIPFLKKAELHFRALEIESLETRPTVRDLLALTKALFHPADRLSWLTILRAPWCGLILADLYMLAGEDFQASIWSRVQDQDCVKHLSLEGQRRLTRIQAIFKGALENRRRLSPRQLVEGVWLALGGPACITSTTALEEAAIYLDLLPQQTVAGDILDFKALDEAVAQLYTPPDPTADETLQIMTVHHAKGLEFDTVIIPSLGCSPPAEDQALLLWAERSDSNQLLLAPIAETGTPQEPIYQYIKTLNKEKEHFESGRLLYVAATRAKNRLHLLGHVNLDENGRLKAPTKRSLLISLWPAVKKEFELAAKNLNLSAVKQKKANNDIQTSASNFFLRLSVDWQCPEPSLKIRVKSSSVPEIIPISNDPIEFNWAGENARHMGTIIHRYLQAMAQEGLEHWNQDRITALEPVLCRDLAGQGIGIHGLESTLQRTQNILNRIIKDPRGCWILSSNHRDARNEYPLSGILKGQIIRVIIDRTFIDQAGVRWIVDYKTSPHEGGNVEEFLDSEQARYRSQLERYAALMSMQDPKATQIKLGLYYPQLCGWREWCWLK</sequence>
<keyword evidence="4 15" id="KW-0378">Hydrolase</keyword>
<keyword evidence="8" id="KW-0238">DNA-binding</keyword>
<dbReference type="InterPro" id="IPR014016">
    <property type="entry name" value="UvrD-like_ATP-bd"/>
</dbReference>
<dbReference type="InterPro" id="IPR000212">
    <property type="entry name" value="DNA_helicase_UvrD/REP"/>
</dbReference>
<evidence type="ECO:0000256" key="2">
    <source>
        <dbReference type="ARBA" id="ARBA00022741"/>
    </source>
</evidence>
<protein>
    <recommendedName>
        <fullName evidence="12">DNA 3'-5' helicase</fullName>
        <ecNumber evidence="12">5.6.2.4</ecNumber>
    </recommendedName>
    <alternativeName>
        <fullName evidence="13">DNA 3'-5' helicase II</fullName>
    </alternativeName>
</protein>
<evidence type="ECO:0000256" key="11">
    <source>
        <dbReference type="ARBA" id="ARBA00034617"/>
    </source>
</evidence>